<gene>
    <name evidence="3" type="ORF">GCM10009850_022970</name>
</gene>
<dbReference type="PANTHER" id="PTHR36927:SF4">
    <property type="entry name" value="BLR5718 PROTEIN"/>
    <property type="match status" value="1"/>
</dbReference>
<feature type="transmembrane region" description="Helical" evidence="1">
    <location>
        <begin position="208"/>
        <end position="225"/>
    </location>
</feature>
<feature type="transmembrane region" description="Helical" evidence="1">
    <location>
        <begin position="324"/>
        <end position="347"/>
    </location>
</feature>
<feature type="transmembrane region" description="Helical" evidence="1">
    <location>
        <begin position="265"/>
        <end position="283"/>
    </location>
</feature>
<proteinExistence type="predicted"/>
<reference evidence="3 4" key="1">
    <citation type="journal article" date="2019" name="Int. J. Syst. Evol. Microbiol.">
        <title>The Global Catalogue of Microorganisms (GCM) 10K type strain sequencing project: providing services to taxonomists for standard genome sequencing and annotation.</title>
        <authorList>
            <consortium name="The Broad Institute Genomics Platform"/>
            <consortium name="The Broad Institute Genome Sequencing Center for Infectious Disease"/>
            <person name="Wu L."/>
            <person name="Ma J."/>
        </authorList>
    </citation>
    <scope>NUCLEOTIDE SEQUENCE [LARGE SCALE GENOMIC DNA]</scope>
    <source>
        <strain evidence="3 4">JCM 16114</strain>
    </source>
</reference>
<keyword evidence="4" id="KW-1185">Reference proteome</keyword>
<dbReference type="InterPro" id="IPR050623">
    <property type="entry name" value="Glucan_succinyl_AcylTrfase"/>
</dbReference>
<feature type="transmembrane region" description="Helical" evidence="1">
    <location>
        <begin position="295"/>
        <end position="318"/>
    </location>
</feature>
<comment type="caution">
    <text evidence="3">The sequence shown here is derived from an EMBL/GenBank/DDBJ whole genome shotgun (WGS) entry which is preliminary data.</text>
</comment>
<keyword evidence="1" id="KW-0812">Transmembrane</keyword>
<dbReference type="PANTHER" id="PTHR36927">
    <property type="entry name" value="BLR4337 PROTEIN"/>
    <property type="match status" value="1"/>
</dbReference>
<evidence type="ECO:0000259" key="2">
    <source>
        <dbReference type="Pfam" id="PF01757"/>
    </source>
</evidence>
<sequence>MKADTGTRLHAIDNLRVMLTALVVTHHVAITYGNIPLWYYVEPAKDPSGIVLDLLVVADQAFFMGFFFLLSGFFTPGSYDRKGPRLFVRDRLVRLGVPLVVYLLLLRPLAGLGGVLGRGDTPFWEYYLRSWDPGPMWFVEVLIVLALAYTGWRALRAPLDQRPAQLTVRAVAVFTVALAAATFLWRLLVPTGTYWPVVGLPTPNFLPQYAAMFVLGCVAFRRGWFETLPARAAGLGFGLAGVATPVLLVPSLFTTGALSAALTAAWESAFAVGMVIGFTVWFRERHNTQGPRGRFLAEHAFTVYIIHPLVLVGLGWALSGLETIAIVKFAAMLVLALPLCWWLAYLVRSLPGAKRVL</sequence>
<keyword evidence="1" id="KW-0472">Membrane</keyword>
<feature type="transmembrane region" description="Helical" evidence="1">
    <location>
        <begin position="21"/>
        <end position="41"/>
    </location>
</feature>
<feature type="transmembrane region" description="Helical" evidence="1">
    <location>
        <begin position="92"/>
        <end position="116"/>
    </location>
</feature>
<evidence type="ECO:0000256" key="1">
    <source>
        <dbReference type="SAM" id="Phobius"/>
    </source>
</evidence>
<keyword evidence="1" id="KW-1133">Transmembrane helix</keyword>
<evidence type="ECO:0000313" key="3">
    <source>
        <dbReference type="EMBL" id="GAA2206839.1"/>
    </source>
</evidence>
<dbReference type="RefSeq" id="WP_344473448.1">
    <property type="nucleotide sequence ID" value="NZ_BAAAQX010000005.1"/>
</dbReference>
<name>A0ABN3CCT5_9ACTN</name>
<feature type="transmembrane region" description="Helical" evidence="1">
    <location>
        <begin position="232"/>
        <end position="253"/>
    </location>
</feature>
<feature type="transmembrane region" description="Helical" evidence="1">
    <location>
        <begin position="167"/>
        <end position="188"/>
    </location>
</feature>
<accession>A0ABN3CCT5</accession>
<feature type="transmembrane region" description="Helical" evidence="1">
    <location>
        <begin position="136"/>
        <end position="155"/>
    </location>
</feature>
<dbReference type="Proteomes" id="UP001499843">
    <property type="component" value="Unassembled WGS sequence"/>
</dbReference>
<evidence type="ECO:0000313" key="4">
    <source>
        <dbReference type="Proteomes" id="UP001499843"/>
    </source>
</evidence>
<dbReference type="GO" id="GO:0016746">
    <property type="term" value="F:acyltransferase activity"/>
    <property type="evidence" value="ECO:0007669"/>
    <property type="project" value="UniProtKB-KW"/>
</dbReference>
<keyword evidence="3" id="KW-0808">Transferase</keyword>
<dbReference type="Pfam" id="PF01757">
    <property type="entry name" value="Acyl_transf_3"/>
    <property type="match status" value="1"/>
</dbReference>
<organism evidence="3 4">
    <name type="scientific">Nonomuraea monospora</name>
    <dbReference type="NCBI Taxonomy" id="568818"/>
    <lineage>
        <taxon>Bacteria</taxon>
        <taxon>Bacillati</taxon>
        <taxon>Actinomycetota</taxon>
        <taxon>Actinomycetes</taxon>
        <taxon>Streptosporangiales</taxon>
        <taxon>Streptosporangiaceae</taxon>
        <taxon>Nonomuraea</taxon>
    </lineage>
</organism>
<dbReference type="EMBL" id="BAAAQX010000005">
    <property type="protein sequence ID" value="GAA2206839.1"/>
    <property type="molecule type" value="Genomic_DNA"/>
</dbReference>
<feature type="domain" description="Acyltransferase 3" evidence="2">
    <location>
        <begin position="10"/>
        <end position="344"/>
    </location>
</feature>
<feature type="transmembrane region" description="Helical" evidence="1">
    <location>
        <begin position="61"/>
        <end position="80"/>
    </location>
</feature>
<keyword evidence="3" id="KW-0012">Acyltransferase</keyword>
<dbReference type="InterPro" id="IPR002656">
    <property type="entry name" value="Acyl_transf_3_dom"/>
</dbReference>
<protein>
    <submittedName>
        <fullName evidence="3">Acyltransferase</fullName>
    </submittedName>
</protein>